<name>A0A2P2PFW6_RHIMU</name>
<sequence>MNHGHKLPHPRGQNLFNHVPLIQMLLH</sequence>
<proteinExistence type="predicted"/>
<dbReference type="AlphaFoldDB" id="A0A2P2PFW6"/>
<dbReference type="EMBL" id="GGEC01073146">
    <property type="protein sequence ID" value="MBX53630.1"/>
    <property type="molecule type" value="Transcribed_RNA"/>
</dbReference>
<reference evidence="1" key="1">
    <citation type="submission" date="2018-02" db="EMBL/GenBank/DDBJ databases">
        <title>Rhizophora mucronata_Transcriptome.</title>
        <authorList>
            <person name="Meera S.P."/>
            <person name="Sreeshan A."/>
            <person name="Augustine A."/>
        </authorList>
    </citation>
    <scope>NUCLEOTIDE SEQUENCE</scope>
    <source>
        <tissue evidence="1">Leaf</tissue>
    </source>
</reference>
<organism evidence="1">
    <name type="scientific">Rhizophora mucronata</name>
    <name type="common">Asiatic mangrove</name>
    <dbReference type="NCBI Taxonomy" id="61149"/>
    <lineage>
        <taxon>Eukaryota</taxon>
        <taxon>Viridiplantae</taxon>
        <taxon>Streptophyta</taxon>
        <taxon>Embryophyta</taxon>
        <taxon>Tracheophyta</taxon>
        <taxon>Spermatophyta</taxon>
        <taxon>Magnoliopsida</taxon>
        <taxon>eudicotyledons</taxon>
        <taxon>Gunneridae</taxon>
        <taxon>Pentapetalae</taxon>
        <taxon>rosids</taxon>
        <taxon>fabids</taxon>
        <taxon>Malpighiales</taxon>
        <taxon>Rhizophoraceae</taxon>
        <taxon>Rhizophora</taxon>
    </lineage>
</organism>
<accession>A0A2P2PFW6</accession>
<protein>
    <submittedName>
        <fullName evidence="1">Uncharacterized protein</fullName>
    </submittedName>
</protein>
<evidence type="ECO:0000313" key="1">
    <source>
        <dbReference type="EMBL" id="MBX53630.1"/>
    </source>
</evidence>